<comment type="caution">
    <text evidence="2">The sequence shown here is derived from an EMBL/GenBank/DDBJ whole genome shotgun (WGS) entry which is preliminary data.</text>
</comment>
<reference evidence="2" key="1">
    <citation type="journal article" date="2020" name="New Phytol.">
        <title>Comparative genomics reveals dynamic genome evolution in host specialist ectomycorrhizal fungi.</title>
        <authorList>
            <person name="Lofgren L.A."/>
            <person name="Nguyen N.H."/>
            <person name="Vilgalys R."/>
            <person name="Ruytinx J."/>
            <person name="Liao H.L."/>
            <person name="Branco S."/>
            <person name="Kuo A."/>
            <person name="LaButti K."/>
            <person name="Lipzen A."/>
            <person name="Andreopoulos W."/>
            <person name="Pangilinan J."/>
            <person name="Riley R."/>
            <person name="Hundley H."/>
            <person name="Na H."/>
            <person name="Barry K."/>
            <person name="Grigoriev I.V."/>
            <person name="Stajich J.E."/>
            <person name="Kennedy P.G."/>
        </authorList>
    </citation>
    <scope>NUCLEOTIDE SEQUENCE</scope>
    <source>
        <strain evidence="2">S12</strain>
    </source>
</reference>
<gene>
    <name evidence="2" type="ORF">HD556DRAFT_1449001</name>
</gene>
<dbReference type="OrthoDB" id="10261408at2759"/>
<evidence type="ECO:0000313" key="2">
    <source>
        <dbReference type="EMBL" id="KAG1787206.1"/>
    </source>
</evidence>
<organism evidence="2 3">
    <name type="scientific">Suillus plorans</name>
    <dbReference type="NCBI Taxonomy" id="116603"/>
    <lineage>
        <taxon>Eukaryota</taxon>
        <taxon>Fungi</taxon>
        <taxon>Dikarya</taxon>
        <taxon>Basidiomycota</taxon>
        <taxon>Agaricomycotina</taxon>
        <taxon>Agaricomycetes</taxon>
        <taxon>Agaricomycetidae</taxon>
        <taxon>Boletales</taxon>
        <taxon>Suillineae</taxon>
        <taxon>Suillaceae</taxon>
        <taxon>Suillus</taxon>
    </lineage>
</organism>
<accession>A0A9P7AFG7</accession>
<evidence type="ECO:0000313" key="3">
    <source>
        <dbReference type="Proteomes" id="UP000719766"/>
    </source>
</evidence>
<dbReference type="GeneID" id="64601289"/>
<feature type="compositionally biased region" description="Polar residues" evidence="1">
    <location>
        <begin position="132"/>
        <end position="156"/>
    </location>
</feature>
<feature type="compositionally biased region" description="Basic and acidic residues" evidence="1">
    <location>
        <begin position="121"/>
        <end position="130"/>
    </location>
</feature>
<dbReference type="EMBL" id="JABBWE010000082">
    <property type="protein sequence ID" value="KAG1787206.1"/>
    <property type="molecule type" value="Genomic_DNA"/>
</dbReference>
<dbReference type="AlphaFoldDB" id="A0A9P7AFG7"/>
<keyword evidence="3" id="KW-1185">Reference proteome</keyword>
<proteinExistence type="predicted"/>
<protein>
    <submittedName>
        <fullName evidence="2">Uncharacterized protein</fullName>
    </submittedName>
</protein>
<feature type="region of interest" description="Disordered" evidence="1">
    <location>
        <begin position="246"/>
        <end position="268"/>
    </location>
</feature>
<dbReference type="RefSeq" id="XP_041154574.1">
    <property type="nucleotide sequence ID" value="XM_041307525.1"/>
</dbReference>
<feature type="region of interest" description="Disordered" evidence="1">
    <location>
        <begin position="121"/>
        <end position="174"/>
    </location>
</feature>
<name>A0A9P7AFG7_9AGAM</name>
<sequence>MIISTNSDIHSQSSEDGSGLYSPIFGTQFFQLHGDIHYYQEQLDIQHAAGILASQFDYTNIHPHLHLLETPLDLQFPLPQRNHIQVVLDIPPHTYPSTCLPPSPAHRGAINLSYQLEGPDNRRYSAEDFRPQSYSSGGSAQPSAIQTPESTRSSVPMSEPTPQPQPTASAPQDPLRREISNQVMACRQCLLPFRPSGNALRNDDSELPREACGLPDVPALWPVPVNTTISLHPPITLNTSSAPAPSTCSLAMPPPPPIFSEQRITRHD</sequence>
<dbReference type="Proteomes" id="UP000719766">
    <property type="component" value="Unassembled WGS sequence"/>
</dbReference>
<evidence type="ECO:0000256" key="1">
    <source>
        <dbReference type="SAM" id="MobiDB-lite"/>
    </source>
</evidence>